<protein>
    <recommendedName>
        <fullName evidence="3">RNase H type-1 domain-containing protein</fullName>
    </recommendedName>
</protein>
<dbReference type="EnsemblPlants" id="OMERI03G20000.1">
    <property type="protein sequence ID" value="OMERI03G20000.1"/>
    <property type="gene ID" value="OMERI03G20000"/>
</dbReference>
<dbReference type="HOGENOM" id="CLU_2926576_0_0_1"/>
<proteinExistence type="predicted"/>
<evidence type="ECO:0000313" key="2">
    <source>
        <dbReference type="Proteomes" id="UP000008021"/>
    </source>
</evidence>
<name>A0A0E0D2E3_9ORYZ</name>
<evidence type="ECO:0008006" key="3">
    <source>
        <dbReference type="Google" id="ProtNLM"/>
    </source>
</evidence>
<accession>A0A0E0D2E3</accession>
<dbReference type="AlphaFoldDB" id="A0A0E0D2E3"/>
<dbReference type="Gramene" id="OMERI03G20000.1">
    <property type="protein sequence ID" value="OMERI03G20000.1"/>
    <property type="gene ID" value="OMERI03G20000"/>
</dbReference>
<sequence length="61" mass="6972">MHRQTDENGFWNVLIGWAKVNVNRSFSTSDGAAGIGVVIRDHDGSSWRAVQYPVQRKWKLE</sequence>
<evidence type="ECO:0000313" key="1">
    <source>
        <dbReference type="EnsemblPlants" id="OMERI03G20000.1"/>
    </source>
</evidence>
<keyword evidence="2" id="KW-1185">Reference proteome</keyword>
<reference evidence="1" key="1">
    <citation type="submission" date="2015-04" db="UniProtKB">
        <authorList>
            <consortium name="EnsemblPlants"/>
        </authorList>
    </citation>
    <scope>IDENTIFICATION</scope>
</reference>
<reference evidence="1" key="2">
    <citation type="submission" date="2018-05" db="EMBL/GenBank/DDBJ databases">
        <title>OmerRS3 (Oryza meridionalis Reference Sequence Version 3).</title>
        <authorList>
            <person name="Zhang J."/>
            <person name="Kudrna D."/>
            <person name="Lee S."/>
            <person name="Talag J."/>
            <person name="Welchert J."/>
            <person name="Wing R.A."/>
        </authorList>
    </citation>
    <scope>NUCLEOTIDE SEQUENCE [LARGE SCALE GENOMIC DNA]</scope>
    <source>
        <strain evidence="1">cv. OR44</strain>
    </source>
</reference>
<dbReference type="Proteomes" id="UP000008021">
    <property type="component" value="Chromosome 3"/>
</dbReference>
<organism evidence="1">
    <name type="scientific">Oryza meridionalis</name>
    <dbReference type="NCBI Taxonomy" id="40149"/>
    <lineage>
        <taxon>Eukaryota</taxon>
        <taxon>Viridiplantae</taxon>
        <taxon>Streptophyta</taxon>
        <taxon>Embryophyta</taxon>
        <taxon>Tracheophyta</taxon>
        <taxon>Spermatophyta</taxon>
        <taxon>Magnoliopsida</taxon>
        <taxon>Liliopsida</taxon>
        <taxon>Poales</taxon>
        <taxon>Poaceae</taxon>
        <taxon>BOP clade</taxon>
        <taxon>Oryzoideae</taxon>
        <taxon>Oryzeae</taxon>
        <taxon>Oryzinae</taxon>
        <taxon>Oryza</taxon>
    </lineage>
</organism>